<proteinExistence type="predicted"/>
<sequence length="741" mass="81573">MTGPGHNATAARGRNLLVGVKLDPWCRELLTWTLIKVAEPGDVVIALHAVLSENAASMLSLVKAFDSVLDVYQGFCRLKQVELKLKVCRGTSARKLLVQEAESLGADTLILGTSQSFRSLPSSTAVAKYCAKKLPKCVSIFAVDSGKVTFLREAAVMPSDQVKLFRSKSLVNNPKRSQKSNECCVRLLVLPDSSTTTHKEGLTDSSRQENSLALVPIQNPDDASSYLIPVVKSDYSEPDSSATLLKGRLNDSHGQEKSLALVPIQKPGDASSYSNAVVKSERLKRGWLLLRQVFLPKRQKQKSSVKNTPSFQRASERHNSSSVVHLNRKQNIDPNGDCNLDAETGAIVPYESDDIVTPSPLFSDSSVTPEELLALQEKYSSSCKLYSFHDLVSATANFSSENLVGVGGCSHVYRGCIAEGKELAIKILKPSENAIKDFVKEIEIITTLHHKNIISLSGFCVHGNNLILVYDLLSRGSLEKNLYGNKNDCSTFGWQERYKVAVGVAEALNHLHNGSTHPVIHRDVKSSNILLSDDFEPRLSDFGLASWGSSPSHTSTDVAGTFGYLAPEYFMHGKVTDKIDVYAFGVVLLELLTSKKPINNVCPKVQQSLVTWATPILKEGKLSQLLDPSLGSDYDNCYIHRMVLAATLCIRRSFRWRPHISIILKLLQGVEEVTRWAEQEVNASEELDRLDGEPVSIDIQSHLSLALLDIEDDTDSISSTEQFISTEDYFRGRCSRSSSFA</sequence>
<dbReference type="PROSITE" id="PS00108">
    <property type="entry name" value="PROTEIN_KINASE_ST"/>
    <property type="match status" value="1"/>
</dbReference>
<dbReference type="PROSITE" id="PS50011">
    <property type="entry name" value="PROTEIN_KINASE_DOM"/>
    <property type="match status" value="1"/>
</dbReference>
<dbReference type="Gene3D" id="1.10.510.10">
    <property type="entry name" value="Transferase(Phosphotransferase) domain 1"/>
    <property type="match status" value="1"/>
</dbReference>
<dbReference type="Pfam" id="PF00069">
    <property type="entry name" value="Pkinase"/>
    <property type="match status" value="1"/>
</dbReference>
<feature type="compositionally biased region" description="Polar residues" evidence="1">
    <location>
        <begin position="304"/>
        <end position="313"/>
    </location>
</feature>
<evidence type="ECO:0000313" key="4">
    <source>
        <dbReference type="Proteomes" id="UP001341840"/>
    </source>
</evidence>
<evidence type="ECO:0000313" key="3">
    <source>
        <dbReference type="EMBL" id="MED6135124.1"/>
    </source>
</evidence>
<dbReference type="SMART" id="SM00220">
    <property type="entry name" value="S_TKc"/>
    <property type="match status" value="1"/>
</dbReference>
<keyword evidence="4" id="KW-1185">Reference proteome</keyword>
<comment type="caution">
    <text evidence="3">The sequence shown here is derived from an EMBL/GenBank/DDBJ whole genome shotgun (WGS) entry which is preliminary data.</text>
</comment>
<dbReference type="PANTHER" id="PTHR47987:SF5">
    <property type="entry name" value="PROTEIN KINASE DOMAIN-CONTAINING PROTEIN"/>
    <property type="match status" value="1"/>
</dbReference>
<dbReference type="PANTHER" id="PTHR47987">
    <property type="entry name" value="OS08G0249100 PROTEIN"/>
    <property type="match status" value="1"/>
</dbReference>
<dbReference type="SUPFAM" id="SSF56112">
    <property type="entry name" value="Protein kinase-like (PK-like)"/>
    <property type="match status" value="1"/>
</dbReference>
<dbReference type="InterPro" id="IPR000719">
    <property type="entry name" value="Prot_kinase_dom"/>
</dbReference>
<organism evidence="3 4">
    <name type="scientific">Stylosanthes scabra</name>
    <dbReference type="NCBI Taxonomy" id="79078"/>
    <lineage>
        <taxon>Eukaryota</taxon>
        <taxon>Viridiplantae</taxon>
        <taxon>Streptophyta</taxon>
        <taxon>Embryophyta</taxon>
        <taxon>Tracheophyta</taxon>
        <taxon>Spermatophyta</taxon>
        <taxon>Magnoliopsida</taxon>
        <taxon>eudicotyledons</taxon>
        <taxon>Gunneridae</taxon>
        <taxon>Pentapetalae</taxon>
        <taxon>rosids</taxon>
        <taxon>fabids</taxon>
        <taxon>Fabales</taxon>
        <taxon>Fabaceae</taxon>
        <taxon>Papilionoideae</taxon>
        <taxon>50 kb inversion clade</taxon>
        <taxon>dalbergioids sensu lato</taxon>
        <taxon>Dalbergieae</taxon>
        <taxon>Pterocarpus clade</taxon>
        <taxon>Stylosanthes</taxon>
    </lineage>
</organism>
<dbReference type="EMBL" id="JASCZI010060666">
    <property type="protein sequence ID" value="MED6135124.1"/>
    <property type="molecule type" value="Genomic_DNA"/>
</dbReference>
<evidence type="ECO:0000256" key="1">
    <source>
        <dbReference type="SAM" id="MobiDB-lite"/>
    </source>
</evidence>
<dbReference type="InterPro" id="IPR008271">
    <property type="entry name" value="Ser/Thr_kinase_AS"/>
</dbReference>
<dbReference type="InterPro" id="IPR011009">
    <property type="entry name" value="Kinase-like_dom_sf"/>
</dbReference>
<gene>
    <name evidence="3" type="ORF">PIB30_043245</name>
</gene>
<feature type="domain" description="Protein kinase" evidence="2">
    <location>
        <begin position="398"/>
        <end position="674"/>
    </location>
</feature>
<dbReference type="CDD" id="cd00293">
    <property type="entry name" value="USP-like"/>
    <property type="match status" value="1"/>
</dbReference>
<dbReference type="SUPFAM" id="SSF52402">
    <property type="entry name" value="Adenine nucleotide alpha hydrolases-like"/>
    <property type="match status" value="1"/>
</dbReference>
<dbReference type="InterPro" id="IPR046958">
    <property type="entry name" value="RBK1/2/STUNTED"/>
</dbReference>
<name>A0ABU6SGC6_9FABA</name>
<accession>A0ABU6SGC6</accession>
<dbReference type="Proteomes" id="UP001341840">
    <property type="component" value="Unassembled WGS sequence"/>
</dbReference>
<feature type="region of interest" description="Disordered" evidence="1">
    <location>
        <begin position="299"/>
        <end position="323"/>
    </location>
</feature>
<evidence type="ECO:0000259" key="2">
    <source>
        <dbReference type="PROSITE" id="PS50011"/>
    </source>
</evidence>
<reference evidence="3 4" key="1">
    <citation type="journal article" date="2023" name="Plants (Basel)">
        <title>Bridging the Gap: Combining Genomics and Transcriptomics Approaches to Understand Stylosanthes scabra, an Orphan Legume from the Brazilian Caatinga.</title>
        <authorList>
            <person name="Ferreira-Neto J.R.C."/>
            <person name="da Silva M.D."/>
            <person name="Binneck E."/>
            <person name="de Melo N.F."/>
            <person name="da Silva R.H."/>
            <person name="de Melo A.L.T.M."/>
            <person name="Pandolfi V."/>
            <person name="Bustamante F.O."/>
            <person name="Brasileiro-Vidal A.C."/>
            <person name="Benko-Iseppon A.M."/>
        </authorList>
    </citation>
    <scope>NUCLEOTIDE SEQUENCE [LARGE SCALE GENOMIC DNA]</scope>
    <source>
        <tissue evidence="3">Leaves</tissue>
    </source>
</reference>
<protein>
    <recommendedName>
        <fullName evidence="2">Protein kinase domain-containing protein</fullName>
    </recommendedName>
</protein>
<dbReference type="Gene3D" id="3.30.200.20">
    <property type="entry name" value="Phosphorylase Kinase, domain 1"/>
    <property type="match status" value="1"/>
</dbReference>